<organism evidence="3 4">
    <name type="scientific">Myxococcus fulvus</name>
    <dbReference type="NCBI Taxonomy" id="33"/>
    <lineage>
        <taxon>Bacteria</taxon>
        <taxon>Pseudomonadati</taxon>
        <taxon>Myxococcota</taxon>
        <taxon>Myxococcia</taxon>
        <taxon>Myxococcales</taxon>
        <taxon>Cystobacterineae</taxon>
        <taxon>Myxococcaceae</taxon>
        <taxon>Myxococcus</taxon>
    </lineage>
</organism>
<dbReference type="Proteomes" id="UP000321514">
    <property type="component" value="Unassembled WGS sequence"/>
</dbReference>
<keyword evidence="2" id="KW-1133">Transmembrane helix</keyword>
<feature type="transmembrane region" description="Helical" evidence="2">
    <location>
        <begin position="231"/>
        <end position="255"/>
    </location>
</feature>
<sequence>MSLALALAGGAQALPIREPVTTAGFVARTFDERLDRAARLYERLEYELALASLADAQTLARTDEQRANALLYEGIVLADLLQHLKSLSAFRKGLMLRPEASLPIKVSPKVQRDFDEVRKEVRKDLGLPPTTPPGRASAEVSDRPALLEKTVPGLSQSSPLPRSEPPPVYPIRANKGATRAHIPLAIASVGIVSASVGSYFGVISRGSIQNAREASSLDAQRQHLGSARGEVITANVLFGLAVASVTGAVILYLTAPSEQIQDGLQ</sequence>
<evidence type="ECO:0000256" key="1">
    <source>
        <dbReference type="SAM" id="MobiDB-lite"/>
    </source>
</evidence>
<proteinExistence type="predicted"/>
<evidence type="ECO:0000256" key="2">
    <source>
        <dbReference type="SAM" id="Phobius"/>
    </source>
</evidence>
<evidence type="ECO:0000313" key="4">
    <source>
        <dbReference type="Proteomes" id="UP000321514"/>
    </source>
</evidence>
<evidence type="ECO:0000313" key="3">
    <source>
        <dbReference type="EMBL" id="GEN08706.1"/>
    </source>
</evidence>
<name>A0A511T3G4_MYXFU</name>
<reference evidence="3 4" key="1">
    <citation type="submission" date="2019-07" db="EMBL/GenBank/DDBJ databases">
        <title>Whole genome shotgun sequence of Myxococcus fulvus NBRC 100333.</title>
        <authorList>
            <person name="Hosoyama A."/>
            <person name="Uohara A."/>
            <person name="Ohji S."/>
            <person name="Ichikawa N."/>
        </authorList>
    </citation>
    <scope>NUCLEOTIDE SEQUENCE [LARGE SCALE GENOMIC DNA]</scope>
    <source>
        <strain evidence="3 4">NBRC 100333</strain>
    </source>
</reference>
<feature type="region of interest" description="Disordered" evidence="1">
    <location>
        <begin position="121"/>
        <end position="143"/>
    </location>
</feature>
<feature type="transmembrane region" description="Helical" evidence="2">
    <location>
        <begin position="182"/>
        <end position="202"/>
    </location>
</feature>
<keyword evidence="2" id="KW-0812">Transmembrane</keyword>
<comment type="caution">
    <text evidence="3">The sequence shown here is derived from an EMBL/GenBank/DDBJ whole genome shotgun (WGS) entry which is preliminary data.</text>
</comment>
<protein>
    <recommendedName>
        <fullName evidence="5">TPR domain-containing protein</fullName>
    </recommendedName>
</protein>
<keyword evidence="2" id="KW-0472">Membrane</keyword>
<gene>
    <name evidence="3" type="ORF">MFU01_37430</name>
</gene>
<dbReference type="EMBL" id="BJXR01000030">
    <property type="protein sequence ID" value="GEN08706.1"/>
    <property type="molecule type" value="Genomic_DNA"/>
</dbReference>
<accession>A0A511T3G4</accession>
<dbReference type="AlphaFoldDB" id="A0A511T3G4"/>
<evidence type="ECO:0008006" key="5">
    <source>
        <dbReference type="Google" id="ProtNLM"/>
    </source>
</evidence>